<dbReference type="PROSITE" id="PS00028">
    <property type="entry name" value="ZINC_FINGER_C2H2_1"/>
    <property type="match status" value="3"/>
</dbReference>
<keyword evidence="4 10" id="KW-0863">Zinc-finger</keyword>
<dbReference type="PROSITE" id="PS50157">
    <property type="entry name" value="ZINC_FINGER_C2H2_2"/>
    <property type="match status" value="3"/>
</dbReference>
<feature type="compositionally biased region" description="Low complexity" evidence="11">
    <location>
        <begin position="107"/>
        <end position="119"/>
    </location>
</feature>
<feature type="region of interest" description="Disordered" evidence="11">
    <location>
        <begin position="31"/>
        <end position="119"/>
    </location>
</feature>
<proteinExistence type="predicted"/>
<dbReference type="InterPro" id="IPR013087">
    <property type="entry name" value="Znf_C2H2_type"/>
</dbReference>
<reference evidence="13 14" key="1">
    <citation type="journal article" date="2021" name="Elife">
        <title>Chloroplast acquisition without the gene transfer in kleptoplastic sea slugs, Plakobranchus ocellatus.</title>
        <authorList>
            <person name="Maeda T."/>
            <person name="Takahashi S."/>
            <person name="Yoshida T."/>
            <person name="Shimamura S."/>
            <person name="Takaki Y."/>
            <person name="Nagai Y."/>
            <person name="Toyoda A."/>
            <person name="Suzuki Y."/>
            <person name="Arimoto A."/>
            <person name="Ishii H."/>
            <person name="Satoh N."/>
            <person name="Nishiyama T."/>
            <person name="Hasebe M."/>
            <person name="Maruyama T."/>
            <person name="Minagawa J."/>
            <person name="Obokata J."/>
            <person name="Shigenobu S."/>
        </authorList>
    </citation>
    <scope>NUCLEOTIDE SEQUENCE [LARGE SCALE GENOMIC DNA]</scope>
</reference>
<evidence type="ECO:0000256" key="2">
    <source>
        <dbReference type="ARBA" id="ARBA00022723"/>
    </source>
</evidence>
<keyword evidence="3" id="KW-0677">Repeat</keyword>
<evidence type="ECO:0000259" key="12">
    <source>
        <dbReference type="PROSITE" id="PS50157"/>
    </source>
</evidence>
<dbReference type="Proteomes" id="UP000762676">
    <property type="component" value="Unassembled WGS sequence"/>
</dbReference>
<dbReference type="GO" id="GO:0000981">
    <property type="term" value="F:DNA-binding transcription factor activity, RNA polymerase II-specific"/>
    <property type="evidence" value="ECO:0007669"/>
    <property type="project" value="TreeGrafter"/>
</dbReference>
<dbReference type="FunFam" id="3.30.160.60:FF:002716">
    <property type="entry name" value="Zinc finger protein 212"/>
    <property type="match status" value="1"/>
</dbReference>
<protein>
    <submittedName>
        <fullName evidence="13">Zinc finger protein</fullName>
    </submittedName>
</protein>
<dbReference type="Pfam" id="PF00096">
    <property type="entry name" value="zf-C2H2"/>
    <property type="match status" value="2"/>
</dbReference>
<feature type="domain" description="C2H2-type" evidence="12">
    <location>
        <begin position="163"/>
        <end position="190"/>
    </location>
</feature>
<evidence type="ECO:0000256" key="7">
    <source>
        <dbReference type="ARBA" id="ARBA00023125"/>
    </source>
</evidence>
<evidence type="ECO:0000313" key="14">
    <source>
        <dbReference type="Proteomes" id="UP000762676"/>
    </source>
</evidence>
<sequence>MATNEDEGTAQLFASEPMSLDASAFELLSEVPEDDVESSVVDLPASLHEAVAGTENEGDESGPDEDDYDDDNDNGGEEEAAEAENDGHHPNRPMSPQQLPPSSPVASLDPSNSSELSSLPIVTRTENLATSNRPFPCHVCGKRFTQKAHLIIHKRTHTGEKPYACHICHKRFAQSSHLTVHKRVHTGEKPFFCNFCGMGFCRRPRLESHILQHVVKEGRQLPASMRGQMLASLSMAGLGSNGASTQVDAVLEAEGVGGAGAGD</sequence>
<dbReference type="Gene3D" id="3.30.160.60">
    <property type="entry name" value="Classic Zinc Finger"/>
    <property type="match status" value="3"/>
</dbReference>
<comment type="caution">
    <text evidence="13">The sequence shown here is derived from an EMBL/GenBank/DDBJ whole genome shotgun (WGS) entry which is preliminary data.</text>
</comment>
<gene>
    <name evidence="13" type="ORF">ElyMa_005689800</name>
</gene>
<evidence type="ECO:0000256" key="3">
    <source>
        <dbReference type="ARBA" id="ARBA00022737"/>
    </source>
</evidence>
<evidence type="ECO:0000256" key="6">
    <source>
        <dbReference type="ARBA" id="ARBA00023015"/>
    </source>
</evidence>
<dbReference type="EMBL" id="BMAT01011387">
    <property type="protein sequence ID" value="GFR71854.1"/>
    <property type="molecule type" value="Genomic_DNA"/>
</dbReference>
<keyword evidence="14" id="KW-1185">Reference proteome</keyword>
<dbReference type="GO" id="GO:0000978">
    <property type="term" value="F:RNA polymerase II cis-regulatory region sequence-specific DNA binding"/>
    <property type="evidence" value="ECO:0007669"/>
    <property type="project" value="TreeGrafter"/>
</dbReference>
<evidence type="ECO:0000256" key="8">
    <source>
        <dbReference type="ARBA" id="ARBA00023163"/>
    </source>
</evidence>
<feature type="compositionally biased region" description="Acidic residues" evidence="11">
    <location>
        <begin position="56"/>
        <end position="84"/>
    </location>
</feature>
<evidence type="ECO:0000256" key="5">
    <source>
        <dbReference type="ARBA" id="ARBA00022833"/>
    </source>
</evidence>
<evidence type="ECO:0000256" key="4">
    <source>
        <dbReference type="ARBA" id="ARBA00022771"/>
    </source>
</evidence>
<dbReference type="GO" id="GO:0005634">
    <property type="term" value="C:nucleus"/>
    <property type="evidence" value="ECO:0007669"/>
    <property type="project" value="UniProtKB-SubCell"/>
</dbReference>
<evidence type="ECO:0000256" key="10">
    <source>
        <dbReference type="PROSITE-ProRule" id="PRU00042"/>
    </source>
</evidence>
<organism evidence="13 14">
    <name type="scientific">Elysia marginata</name>
    <dbReference type="NCBI Taxonomy" id="1093978"/>
    <lineage>
        <taxon>Eukaryota</taxon>
        <taxon>Metazoa</taxon>
        <taxon>Spiralia</taxon>
        <taxon>Lophotrochozoa</taxon>
        <taxon>Mollusca</taxon>
        <taxon>Gastropoda</taxon>
        <taxon>Heterobranchia</taxon>
        <taxon>Euthyneura</taxon>
        <taxon>Panpulmonata</taxon>
        <taxon>Sacoglossa</taxon>
        <taxon>Placobranchoidea</taxon>
        <taxon>Plakobranchidae</taxon>
        <taxon>Elysia</taxon>
    </lineage>
</organism>
<keyword evidence="7" id="KW-0238">DNA-binding</keyword>
<evidence type="ECO:0000256" key="1">
    <source>
        <dbReference type="ARBA" id="ARBA00004123"/>
    </source>
</evidence>
<evidence type="ECO:0000256" key="9">
    <source>
        <dbReference type="ARBA" id="ARBA00023242"/>
    </source>
</evidence>
<comment type="subcellular location">
    <subcellularLocation>
        <location evidence="1">Nucleus</location>
    </subcellularLocation>
</comment>
<dbReference type="FunFam" id="3.30.160.60:FF:000557">
    <property type="entry name" value="zinc finger and SCAN domain-containing protein 29"/>
    <property type="match status" value="1"/>
</dbReference>
<keyword evidence="8" id="KW-0804">Transcription</keyword>
<dbReference type="PANTHER" id="PTHR23235:SF120">
    <property type="entry name" value="KRUPPEL-LIKE FACTOR 15"/>
    <property type="match status" value="1"/>
</dbReference>
<dbReference type="AlphaFoldDB" id="A0AAV4FFP1"/>
<dbReference type="InterPro" id="IPR036236">
    <property type="entry name" value="Znf_C2H2_sf"/>
</dbReference>
<keyword evidence="2" id="KW-0479">Metal-binding</keyword>
<dbReference type="PANTHER" id="PTHR23235">
    <property type="entry name" value="KRUEPPEL-LIKE TRANSCRIPTION FACTOR"/>
    <property type="match status" value="1"/>
</dbReference>
<feature type="domain" description="C2H2-type" evidence="12">
    <location>
        <begin position="191"/>
        <end position="218"/>
    </location>
</feature>
<accession>A0AAV4FFP1</accession>
<dbReference type="SUPFAM" id="SSF57667">
    <property type="entry name" value="beta-beta-alpha zinc fingers"/>
    <property type="match status" value="2"/>
</dbReference>
<name>A0AAV4FFP1_9GAST</name>
<keyword evidence="9" id="KW-0539">Nucleus</keyword>
<evidence type="ECO:0000256" key="11">
    <source>
        <dbReference type="SAM" id="MobiDB-lite"/>
    </source>
</evidence>
<keyword evidence="6" id="KW-0805">Transcription regulation</keyword>
<feature type="domain" description="C2H2-type" evidence="12">
    <location>
        <begin position="135"/>
        <end position="162"/>
    </location>
</feature>
<keyword evidence="5" id="KW-0862">Zinc</keyword>
<dbReference type="GO" id="GO:0008270">
    <property type="term" value="F:zinc ion binding"/>
    <property type="evidence" value="ECO:0007669"/>
    <property type="project" value="UniProtKB-KW"/>
</dbReference>
<evidence type="ECO:0000313" key="13">
    <source>
        <dbReference type="EMBL" id="GFR71854.1"/>
    </source>
</evidence>
<dbReference type="SMART" id="SM00355">
    <property type="entry name" value="ZnF_C2H2"/>
    <property type="match status" value="3"/>
</dbReference>